<accession>A0A3Q8BCT3</accession>
<dbReference type="InterPro" id="IPR003828">
    <property type="entry name" value="QueH"/>
</dbReference>
<proteinExistence type="inferred from homology"/>
<dbReference type="PANTHER" id="PTHR36701:SF1">
    <property type="entry name" value="EPOXYQUEUOSINE REDUCTASE QUEH"/>
    <property type="match status" value="1"/>
</dbReference>
<name>A0A3Q8BCT3_STRSU</name>
<evidence type="ECO:0000313" key="1">
    <source>
        <dbReference type="EMBL" id="ASW50007.2"/>
    </source>
</evidence>
<dbReference type="Proteomes" id="UP000323128">
    <property type="component" value="Chromosome"/>
</dbReference>
<gene>
    <name evidence="1" type="ORF">A7J08_06885</name>
</gene>
<organism evidence="1">
    <name type="scientific">Streptococcus suis</name>
    <dbReference type="NCBI Taxonomy" id="1307"/>
    <lineage>
        <taxon>Bacteria</taxon>
        <taxon>Bacillati</taxon>
        <taxon>Bacillota</taxon>
        <taxon>Bacilli</taxon>
        <taxon>Lactobacillales</taxon>
        <taxon>Streptococcaceae</taxon>
        <taxon>Streptococcus</taxon>
    </lineage>
</organism>
<dbReference type="GO" id="GO:0008616">
    <property type="term" value="P:tRNA queuosine(34) biosynthetic process"/>
    <property type="evidence" value="ECO:0007669"/>
    <property type="project" value="UniProtKB-UniRule"/>
</dbReference>
<protein>
    <submittedName>
        <fullName evidence="1">Uncharacterized protein</fullName>
    </submittedName>
</protein>
<dbReference type="PANTHER" id="PTHR36701">
    <property type="entry name" value="EPOXYQUEUOSINE REDUCTASE QUEH"/>
    <property type="match status" value="1"/>
</dbReference>
<dbReference type="GO" id="GO:0046872">
    <property type="term" value="F:metal ion binding"/>
    <property type="evidence" value="ECO:0007669"/>
    <property type="project" value="UniProtKB-KW"/>
</dbReference>
<dbReference type="Pfam" id="PF02677">
    <property type="entry name" value="QueH"/>
    <property type="match status" value="1"/>
</dbReference>
<dbReference type="EMBL" id="CP030010">
    <property type="protein sequence ID" value="ASW50007.2"/>
    <property type="molecule type" value="Genomic_DNA"/>
</dbReference>
<reference evidence="1" key="1">
    <citation type="journal article" date="2021" name="Front. Microbiol.">
        <title>Comparative Virulence and Genomic Analysis of Streptococcus suis Isolates.</title>
        <authorList>
            <person name="Nicholson T.L."/>
            <person name="Waack U."/>
            <person name="Anderson T.K."/>
            <person name="Bayles D.O."/>
            <person name="Zaia S.R."/>
            <person name="Goertz I."/>
            <person name="Eppinger M."/>
            <person name="Hau S.J."/>
            <person name="Brockmeier S.L."/>
            <person name="Shore S.M."/>
        </authorList>
    </citation>
    <scope>NUCLEOTIDE SEQUENCE</scope>
    <source>
        <strain evidence="1">SRD478</strain>
    </source>
</reference>
<dbReference type="UniPathway" id="UPA00392"/>
<dbReference type="GO" id="GO:0051539">
    <property type="term" value="F:4 iron, 4 sulfur cluster binding"/>
    <property type="evidence" value="ECO:0007669"/>
    <property type="project" value="UniProtKB-UniRule"/>
</dbReference>
<sequence length="82" mass="9457">MLIIVSFMLENVEKKSTLKLLALRRLKVSSSYLEFWLGQVPFYFEIIFMIKTSDYLSNNRGDWMTFSGSILDIPKSVANSSP</sequence>
<dbReference type="HAMAP" id="MF_02089">
    <property type="entry name" value="QueH"/>
    <property type="match status" value="1"/>
</dbReference>
<dbReference type="GO" id="GO:0052693">
    <property type="term" value="F:epoxyqueuosine reductase activity"/>
    <property type="evidence" value="ECO:0007669"/>
    <property type="project" value="UniProtKB-UniRule"/>
</dbReference>